<protein>
    <submittedName>
        <fullName evidence="5">Ribose 5-phosphate isomerase B</fullName>
    </submittedName>
</protein>
<dbReference type="Proteomes" id="UP000199652">
    <property type="component" value="Unassembled WGS sequence"/>
</dbReference>
<organism evidence="5 6">
    <name type="scientific">Eubacterium barkeri</name>
    <name type="common">Clostridium barkeri</name>
    <dbReference type="NCBI Taxonomy" id="1528"/>
    <lineage>
        <taxon>Bacteria</taxon>
        <taxon>Bacillati</taxon>
        <taxon>Bacillota</taxon>
        <taxon>Clostridia</taxon>
        <taxon>Eubacteriales</taxon>
        <taxon>Eubacteriaceae</taxon>
        <taxon>Eubacterium</taxon>
    </lineage>
</organism>
<keyword evidence="2 5" id="KW-0413">Isomerase</keyword>
<dbReference type="InterPro" id="IPR036569">
    <property type="entry name" value="RpiB_LacA_LacB_sf"/>
</dbReference>
<feature type="binding site" evidence="4">
    <location>
        <begin position="8"/>
        <end position="9"/>
    </location>
    <ligand>
        <name>D-ribulose 5-phosphate</name>
        <dbReference type="ChEBI" id="CHEBI:58121"/>
    </ligand>
</feature>
<feature type="binding site" evidence="4">
    <location>
        <position position="136"/>
    </location>
    <ligand>
        <name>D-ribulose 5-phosphate</name>
        <dbReference type="ChEBI" id="CHEBI:58121"/>
    </ligand>
</feature>
<feature type="active site" description="Proton donor" evidence="3">
    <location>
        <position position="98"/>
    </location>
</feature>
<reference evidence="6" key="1">
    <citation type="submission" date="2016-10" db="EMBL/GenBank/DDBJ databases">
        <authorList>
            <person name="Varghese N."/>
            <person name="Submissions S."/>
        </authorList>
    </citation>
    <scope>NUCLEOTIDE SEQUENCE [LARGE SCALE GENOMIC DNA]</scope>
    <source>
        <strain evidence="6">VPI 5359</strain>
    </source>
</reference>
<keyword evidence="6" id="KW-1185">Reference proteome</keyword>
<evidence type="ECO:0000313" key="6">
    <source>
        <dbReference type="Proteomes" id="UP000199652"/>
    </source>
</evidence>
<dbReference type="InterPro" id="IPR003500">
    <property type="entry name" value="RpiB_LacA_LacB"/>
</dbReference>
<dbReference type="AlphaFoldDB" id="A0A1H3GLE3"/>
<evidence type="ECO:0000256" key="1">
    <source>
        <dbReference type="ARBA" id="ARBA00008754"/>
    </source>
</evidence>
<evidence type="ECO:0000256" key="4">
    <source>
        <dbReference type="PIRSR" id="PIRSR005384-2"/>
    </source>
</evidence>
<dbReference type="Pfam" id="PF02502">
    <property type="entry name" value="LacAB_rpiB"/>
    <property type="match status" value="1"/>
</dbReference>
<dbReference type="OrthoDB" id="1778624at2"/>
<proteinExistence type="inferred from homology"/>
<dbReference type="PANTHER" id="PTHR30345">
    <property type="entry name" value="RIBOSE-5-PHOSPHATE ISOMERASE B"/>
    <property type="match status" value="1"/>
</dbReference>
<dbReference type="GO" id="GO:0009052">
    <property type="term" value="P:pentose-phosphate shunt, non-oxidative branch"/>
    <property type="evidence" value="ECO:0007669"/>
    <property type="project" value="TreeGrafter"/>
</dbReference>
<comment type="similarity">
    <text evidence="1">Belongs to the LacAB/RpiB family.</text>
</comment>
<feature type="active site" description="Proton acceptor" evidence="3">
    <location>
        <position position="65"/>
    </location>
</feature>
<dbReference type="NCBIfam" id="NF004051">
    <property type="entry name" value="PRK05571.1"/>
    <property type="match status" value="1"/>
</dbReference>
<gene>
    <name evidence="5" type="ORF">SAMN04488579_11445</name>
</gene>
<accession>A0A1H3GLE3</accession>
<dbReference type="InterPro" id="IPR004785">
    <property type="entry name" value="RpiB"/>
</dbReference>
<evidence type="ECO:0000256" key="2">
    <source>
        <dbReference type="ARBA" id="ARBA00023235"/>
    </source>
</evidence>
<dbReference type="GO" id="GO:0004751">
    <property type="term" value="F:ribose-5-phosphate isomerase activity"/>
    <property type="evidence" value="ECO:0007669"/>
    <property type="project" value="TreeGrafter"/>
</dbReference>
<dbReference type="NCBIfam" id="TIGR00689">
    <property type="entry name" value="rpiB_lacA_lacB"/>
    <property type="match status" value="1"/>
</dbReference>
<dbReference type="GO" id="GO:0019316">
    <property type="term" value="P:D-allose catabolic process"/>
    <property type="evidence" value="ECO:0007669"/>
    <property type="project" value="TreeGrafter"/>
</dbReference>
<feature type="binding site" evidence="4">
    <location>
        <position position="99"/>
    </location>
    <ligand>
        <name>D-ribulose 5-phosphate</name>
        <dbReference type="ChEBI" id="CHEBI:58121"/>
    </ligand>
</feature>
<evidence type="ECO:0000256" key="3">
    <source>
        <dbReference type="PIRSR" id="PIRSR005384-1"/>
    </source>
</evidence>
<dbReference type="PIRSF" id="PIRSF005384">
    <property type="entry name" value="RpiB_LacA_B"/>
    <property type="match status" value="1"/>
</dbReference>
<dbReference type="RefSeq" id="WP_090245686.1">
    <property type="nucleotide sequence ID" value="NZ_FNOU01000014.1"/>
</dbReference>
<dbReference type="NCBIfam" id="TIGR01120">
    <property type="entry name" value="rpiB"/>
    <property type="match status" value="1"/>
</dbReference>
<dbReference type="EMBL" id="FNOU01000014">
    <property type="protein sequence ID" value="SDY04152.1"/>
    <property type="molecule type" value="Genomic_DNA"/>
</dbReference>
<dbReference type="SUPFAM" id="SSF89623">
    <property type="entry name" value="Ribose/Galactose isomerase RpiB/AlsB"/>
    <property type="match status" value="1"/>
</dbReference>
<dbReference type="PANTHER" id="PTHR30345:SF0">
    <property type="entry name" value="DNA DAMAGE-REPAIR_TOLERATION PROTEIN DRT102"/>
    <property type="match status" value="1"/>
</dbReference>
<feature type="binding site" evidence="4">
    <location>
        <position position="132"/>
    </location>
    <ligand>
        <name>D-ribulose 5-phosphate</name>
        <dbReference type="ChEBI" id="CHEBI:58121"/>
    </ligand>
</feature>
<sequence>MKIAIGSDHGGYELKEVIKVLLSDEGIEYMDLGPENEESVDYPVYGQKVAEVVAGGQAERGIAICGTGVGISIAVNKIPGIRGSLCTNEYMAEMTRRHNNSNVLVLGGRVLGTELAKAIVKKWLYTEFEGGRHQRRLDEITAIEEKYNQ</sequence>
<feature type="binding site" evidence="4">
    <location>
        <position position="109"/>
    </location>
    <ligand>
        <name>D-ribulose 5-phosphate</name>
        <dbReference type="ChEBI" id="CHEBI:58121"/>
    </ligand>
</feature>
<evidence type="ECO:0000313" key="5">
    <source>
        <dbReference type="EMBL" id="SDY04152.1"/>
    </source>
</evidence>
<dbReference type="STRING" id="1528.SAMN04488579_11445"/>
<name>A0A1H3GLE3_EUBBA</name>
<feature type="binding site" evidence="4">
    <location>
        <begin position="66"/>
        <end position="70"/>
    </location>
    <ligand>
        <name>D-ribulose 5-phosphate</name>
        <dbReference type="ChEBI" id="CHEBI:58121"/>
    </ligand>
</feature>
<dbReference type="Gene3D" id="3.40.1400.10">
    <property type="entry name" value="Sugar-phosphate isomerase, RpiB/LacA/LacB"/>
    <property type="match status" value="1"/>
</dbReference>